<dbReference type="EMBL" id="JAHRIN010075852">
    <property type="protein sequence ID" value="MEQ2217450.1"/>
    <property type="molecule type" value="Genomic_DNA"/>
</dbReference>
<evidence type="ECO:0000256" key="1">
    <source>
        <dbReference type="SAM" id="MobiDB-lite"/>
    </source>
</evidence>
<comment type="caution">
    <text evidence="2">The sequence shown here is derived from an EMBL/GenBank/DDBJ whole genome shotgun (WGS) entry which is preliminary data.</text>
</comment>
<organism evidence="2 3">
    <name type="scientific">Xenoophorus captivus</name>
    <dbReference type="NCBI Taxonomy" id="1517983"/>
    <lineage>
        <taxon>Eukaryota</taxon>
        <taxon>Metazoa</taxon>
        <taxon>Chordata</taxon>
        <taxon>Craniata</taxon>
        <taxon>Vertebrata</taxon>
        <taxon>Euteleostomi</taxon>
        <taxon>Actinopterygii</taxon>
        <taxon>Neopterygii</taxon>
        <taxon>Teleostei</taxon>
        <taxon>Neoteleostei</taxon>
        <taxon>Acanthomorphata</taxon>
        <taxon>Ovalentaria</taxon>
        <taxon>Atherinomorphae</taxon>
        <taxon>Cyprinodontiformes</taxon>
        <taxon>Goodeidae</taxon>
        <taxon>Xenoophorus</taxon>
    </lineage>
</organism>
<evidence type="ECO:0000313" key="3">
    <source>
        <dbReference type="Proteomes" id="UP001434883"/>
    </source>
</evidence>
<feature type="region of interest" description="Disordered" evidence="1">
    <location>
        <begin position="113"/>
        <end position="133"/>
    </location>
</feature>
<reference evidence="2 3" key="1">
    <citation type="submission" date="2021-06" db="EMBL/GenBank/DDBJ databases">
        <authorList>
            <person name="Palmer J.M."/>
        </authorList>
    </citation>
    <scope>NUCLEOTIDE SEQUENCE [LARGE SCALE GENOMIC DNA]</scope>
    <source>
        <strain evidence="2 3">XC_2019</strain>
        <tissue evidence="2">Muscle</tissue>
    </source>
</reference>
<dbReference type="Proteomes" id="UP001434883">
    <property type="component" value="Unassembled WGS sequence"/>
</dbReference>
<evidence type="ECO:0000313" key="2">
    <source>
        <dbReference type="EMBL" id="MEQ2217450.1"/>
    </source>
</evidence>
<keyword evidence="3" id="KW-1185">Reference proteome</keyword>
<proteinExistence type="predicted"/>
<name>A0ABV0SA57_9TELE</name>
<gene>
    <name evidence="2" type="ORF">XENOCAPTIV_010676</name>
</gene>
<sequence length="133" mass="14773">MKSPPKKVTMEEARKAHHIRWPLLSHSPSGENGMITFILDMWIEGSGLNFSPFYAIADLWSPVGPSDQTNQLGQKESERFRRFGELQPAPPDATAAQACSITAPFSPCVATSRLHSRQGKYCSKLGGQQREEE</sequence>
<protein>
    <submittedName>
        <fullName evidence="2">Uncharacterized protein</fullName>
    </submittedName>
</protein>
<accession>A0ABV0SA57</accession>